<proteinExistence type="predicted"/>
<evidence type="ECO:0000313" key="2">
    <source>
        <dbReference type="Proteomes" id="UP001429984"/>
    </source>
</evidence>
<protein>
    <submittedName>
        <fullName evidence="1">Uncharacterized protein</fullName>
    </submittedName>
</protein>
<gene>
    <name evidence="1" type="ORF">IU514_13590</name>
</gene>
<organism evidence="1 2">
    <name type="scientific">Lysobacter niastensis</name>
    <dbReference type="NCBI Taxonomy" id="380629"/>
    <lineage>
        <taxon>Bacteria</taxon>
        <taxon>Pseudomonadati</taxon>
        <taxon>Pseudomonadota</taxon>
        <taxon>Gammaproteobacteria</taxon>
        <taxon>Lysobacterales</taxon>
        <taxon>Lysobacteraceae</taxon>
        <taxon>Lysobacter</taxon>
    </lineage>
</organism>
<keyword evidence="2" id="KW-1185">Reference proteome</keyword>
<dbReference type="Proteomes" id="UP001429984">
    <property type="component" value="Unassembled WGS sequence"/>
</dbReference>
<comment type="caution">
    <text evidence="1">The sequence shown here is derived from an EMBL/GenBank/DDBJ whole genome shotgun (WGS) entry which is preliminary data.</text>
</comment>
<sequence length="159" mass="17608">MQALGGMESELHSWKQKGVISLWRYTENPKAFGGWHLSANDAGIESLLELLRVLQSAPGSHRTITITQPSTRLLQVPNFQQGRAKWVAPSKLQLQVSPDALAWDFPEGLEPAQFTVGTSYLPALIHGLEGIPRGEGDYAIGSSVRGKLRLCFWWWLDAA</sequence>
<name>A0ABS0B7Q2_9GAMM</name>
<evidence type="ECO:0000313" key="1">
    <source>
        <dbReference type="EMBL" id="MBF6025059.1"/>
    </source>
</evidence>
<accession>A0ABS0B7Q2</accession>
<dbReference type="EMBL" id="JADLZT010000007">
    <property type="protein sequence ID" value="MBF6025059.1"/>
    <property type="molecule type" value="Genomic_DNA"/>
</dbReference>
<reference evidence="1 2" key="1">
    <citation type="submission" date="2020-11" db="EMBL/GenBank/DDBJ databases">
        <title>Draft Genome Sequence and Secondary Metabolite Biosynthetic Potential of the Lysobacter niastensis Type strain DSM 18481.</title>
        <authorList>
            <person name="Turrini P."/>
            <person name="Artuso I."/>
            <person name="Tescari M."/>
            <person name="Lugli G.A."/>
            <person name="Frangipani E."/>
            <person name="Ventura M."/>
            <person name="Visca P."/>
        </authorList>
    </citation>
    <scope>NUCLEOTIDE SEQUENCE [LARGE SCALE GENOMIC DNA]</scope>
    <source>
        <strain evidence="1 2">DSM 18481</strain>
    </source>
</reference>